<dbReference type="InterPro" id="IPR013087">
    <property type="entry name" value="Znf_C2H2_type"/>
</dbReference>
<comment type="subunit">
    <text evidence="6">Component of the Mediator complex.</text>
</comment>
<reference evidence="7" key="2">
    <citation type="submission" date="2022-06" db="UniProtKB">
        <authorList>
            <consortium name="EnsemblMetazoa"/>
        </authorList>
    </citation>
    <scope>IDENTIFICATION</scope>
    <source>
        <strain evidence="7">PS312</strain>
    </source>
</reference>
<dbReference type="AlphaFoldDB" id="A0A2A6CQM7"/>
<evidence type="ECO:0000256" key="4">
    <source>
        <dbReference type="ARBA" id="ARBA00023242"/>
    </source>
</evidence>
<evidence type="ECO:0000256" key="6">
    <source>
        <dbReference type="RuleBase" id="RU364147"/>
    </source>
</evidence>
<reference evidence="8" key="1">
    <citation type="journal article" date="2008" name="Nat. Genet.">
        <title>The Pristionchus pacificus genome provides a unique perspective on nematode lifestyle and parasitism.</title>
        <authorList>
            <person name="Dieterich C."/>
            <person name="Clifton S.W."/>
            <person name="Schuster L.N."/>
            <person name="Chinwalla A."/>
            <person name="Delehaunty K."/>
            <person name="Dinkelacker I."/>
            <person name="Fulton L."/>
            <person name="Fulton R."/>
            <person name="Godfrey J."/>
            <person name="Minx P."/>
            <person name="Mitreva M."/>
            <person name="Roeseler W."/>
            <person name="Tian H."/>
            <person name="Witte H."/>
            <person name="Yang S.P."/>
            <person name="Wilson R.K."/>
            <person name="Sommer R.J."/>
        </authorList>
    </citation>
    <scope>NUCLEOTIDE SEQUENCE [LARGE SCALE GENOMIC DNA]</scope>
    <source>
        <strain evidence="8">PS312</strain>
    </source>
</reference>
<dbReference type="GO" id="GO:0006357">
    <property type="term" value="P:regulation of transcription by RNA polymerase II"/>
    <property type="evidence" value="ECO:0007669"/>
    <property type="project" value="InterPro"/>
</dbReference>
<dbReference type="Proteomes" id="UP000005239">
    <property type="component" value="Unassembled WGS sequence"/>
</dbReference>
<evidence type="ECO:0000313" key="8">
    <source>
        <dbReference type="Proteomes" id="UP000005239"/>
    </source>
</evidence>
<accession>A0A2A6CQM7</accession>
<protein>
    <recommendedName>
        <fullName evidence="3 6">Mediator of RNA polymerase II transcription subunit 11</fullName>
    </recommendedName>
    <alternativeName>
        <fullName evidence="5 6">Mediator complex subunit 11</fullName>
    </alternativeName>
</protein>
<keyword evidence="6" id="KW-0805">Transcription regulation</keyword>
<comment type="function">
    <text evidence="6">Component of the Mediator complex, a coactivator involved in the regulated transcription of nearly all RNA polymerase II-dependent genes. Mediator functions as a bridge to convey information from gene-specific regulatory proteins to the basal RNA polymerase II transcription machinery. Mediator is recruited to promoters by direct interactions with regulatory proteins and serves as a scaffold for the assembly of a functional pre-initiation complex with RNA polymerase II and the general transcription factors.</text>
</comment>
<dbReference type="Pfam" id="PF10280">
    <property type="entry name" value="Med11"/>
    <property type="match status" value="1"/>
</dbReference>
<keyword evidence="4 6" id="KW-0539">Nucleus</keyword>
<sequence>MDGQSADASRPSLQDRLKQLGETIPRPMWSSRELVERNIDLMLRNAQTCMVELAREKQPTKNSAQNKMDDASQNFRAALNFVESTLSSNMAYLSNVCVGTPHQGSTFSAHHKMGLAAQCEQSLHSELASLNKFHFHKEMSNQPCGSKSIVDSILTRPSLNAPSILRRKRKIPMNEDVHSSPISKGYVETDKRIDYVRDLASKYTPNSLMQIRSCPIETMQSGIVIGRLRGKGANCDLTNISCRVDLCGRQFDTVQVLAWHMSYSHTDLSSTGSIASFCFVCGHQMSSAKGKVAHLLSKHRELFQQHHQQCLNQQQVVYAPNAPGAARLRENRLEAEMMLKHDQMGLEI</sequence>
<name>A0A2A6CQM7_PRIPA</name>
<comment type="subcellular location">
    <subcellularLocation>
        <location evidence="1 6">Nucleus</location>
    </subcellularLocation>
</comment>
<dbReference type="Gene3D" id="1.10.287.3490">
    <property type="match status" value="1"/>
</dbReference>
<keyword evidence="8" id="KW-1185">Reference proteome</keyword>
<organism evidence="7 8">
    <name type="scientific">Pristionchus pacificus</name>
    <name type="common">Parasitic nematode worm</name>
    <dbReference type="NCBI Taxonomy" id="54126"/>
    <lineage>
        <taxon>Eukaryota</taxon>
        <taxon>Metazoa</taxon>
        <taxon>Ecdysozoa</taxon>
        <taxon>Nematoda</taxon>
        <taxon>Chromadorea</taxon>
        <taxon>Rhabditida</taxon>
        <taxon>Rhabditina</taxon>
        <taxon>Diplogasteromorpha</taxon>
        <taxon>Diplogasteroidea</taxon>
        <taxon>Neodiplogasteridae</taxon>
        <taxon>Pristionchus</taxon>
    </lineage>
</organism>
<dbReference type="PROSITE" id="PS50157">
    <property type="entry name" value="ZINC_FINGER_C2H2_2"/>
    <property type="match status" value="1"/>
</dbReference>
<gene>
    <name evidence="7" type="primary">WBGene00204338</name>
    <name evidence="6" type="synonym">MED11</name>
</gene>
<dbReference type="GO" id="GO:0003712">
    <property type="term" value="F:transcription coregulator activity"/>
    <property type="evidence" value="ECO:0007669"/>
    <property type="project" value="InterPro"/>
</dbReference>
<dbReference type="InterPro" id="IPR019404">
    <property type="entry name" value="Mediator_Med11"/>
</dbReference>
<evidence type="ECO:0000256" key="1">
    <source>
        <dbReference type="ARBA" id="ARBA00004123"/>
    </source>
</evidence>
<dbReference type="PANTHER" id="PTHR22890">
    <property type="entry name" value="MEDIATOR OF RNA POLYMERASE II TRANSCRIPTION SUBUNIT 11"/>
    <property type="match status" value="1"/>
</dbReference>
<evidence type="ECO:0000256" key="5">
    <source>
        <dbReference type="ARBA" id="ARBA00032011"/>
    </source>
</evidence>
<dbReference type="GO" id="GO:0016592">
    <property type="term" value="C:mediator complex"/>
    <property type="evidence" value="ECO:0000318"/>
    <property type="project" value="GO_Central"/>
</dbReference>
<evidence type="ECO:0000256" key="2">
    <source>
        <dbReference type="ARBA" id="ARBA00008186"/>
    </source>
</evidence>
<keyword evidence="6" id="KW-0804">Transcription</keyword>
<accession>A0A8R1UKE3</accession>
<dbReference type="EnsemblMetazoa" id="PPA31473.1">
    <property type="protein sequence ID" value="PPA31473.1"/>
    <property type="gene ID" value="WBGene00204338"/>
</dbReference>
<evidence type="ECO:0000256" key="3">
    <source>
        <dbReference type="ARBA" id="ARBA00019621"/>
    </source>
</evidence>
<proteinExistence type="inferred from homology"/>
<evidence type="ECO:0000313" key="7">
    <source>
        <dbReference type="EnsemblMetazoa" id="PPA31473.1"/>
    </source>
</evidence>
<comment type="similarity">
    <text evidence="2 6">Belongs to the Mediator complex subunit 11 family.</text>
</comment>
<dbReference type="PROSITE" id="PS00028">
    <property type="entry name" value="ZINC_FINGER_C2H2_1"/>
    <property type="match status" value="1"/>
</dbReference>
<keyword evidence="6" id="KW-0010">Activator</keyword>